<accession>A0A4R6JEC6</accession>
<dbReference type="PROSITE" id="PS50206">
    <property type="entry name" value="RHODANESE_3"/>
    <property type="match status" value="1"/>
</dbReference>
<organism evidence="2 3">
    <name type="scientific">Kribbella caucasensis</name>
    <dbReference type="NCBI Taxonomy" id="2512215"/>
    <lineage>
        <taxon>Bacteria</taxon>
        <taxon>Bacillati</taxon>
        <taxon>Actinomycetota</taxon>
        <taxon>Actinomycetes</taxon>
        <taxon>Propionibacteriales</taxon>
        <taxon>Kribbellaceae</taxon>
        <taxon>Kribbella</taxon>
    </lineage>
</organism>
<dbReference type="SUPFAM" id="SSF52821">
    <property type="entry name" value="Rhodanese/Cell cycle control phosphatase"/>
    <property type="match status" value="1"/>
</dbReference>
<name>A0A4R6JEC6_9ACTN</name>
<feature type="domain" description="Rhodanese" evidence="1">
    <location>
        <begin position="27"/>
        <end position="125"/>
    </location>
</feature>
<keyword evidence="3" id="KW-1185">Reference proteome</keyword>
<dbReference type="OrthoDB" id="4828183at2"/>
<dbReference type="Proteomes" id="UP000295388">
    <property type="component" value="Unassembled WGS sequence"/>
</dbReference>
<proteinExistence type="predicted"/>
<dbReference type="SMART" id="SM00450">
    <property type="entry name" value="RHOD"/>
    <property type="match status" value="1"/>
</dbReference>
<gene>
    <name evidence="2" type="ORF">EV643_12960</name>
</gene>
<dbReference type="RefSeq" id="WP_133805070.1">
    <property type="nucleotide sequence ID" value="NZ_SNWQ01000029.1"/>
</dbReference>
<evidence type="ECO:0000313" key="2">
    <source>
        <dbReference type="EMBL" id="TDO33962.1"/>
    </source>
</evidence>
<dbReference type="EMBL" id="SNWQ01000029">
    <property type="protein sequence ID" value="TDO33962.1"/>
    <property type="molecule type" value="Genomic_DNA"/>
</dbReference>
<dbReference type="InterPro" id="IPR001763">
    <property type="entry name" value="Rhodanese-like_dom"/>
</dbReference>
<dbReference type="GO" id="GO:0016740">
    <property type="term" value="F:transferase activity"/>
    <property type="evidence" value="ECO:0007669"/>
    <property type="project" value="UniProtKB-KW"/>
</dbReference>
<evidence type="ECO:0000313" key="3">
    <source>
        <dbReference type="Proteomes" id="UP000295388"/>
    </source>
</evidence>
<dbReference type="Pfam" id="PF00581">
    <property type="entry name" value="Rhodanese"/>
    <property type="match status" value="1"/>
</dbReference>
<reference evidence="2 3" key="1">
    <citation type="submission" date="2019-03" db="EMBL/GenBank/DDBJ databases">
        <title>Genomic Encyclopedia of Type Strains, Phase III (KMG-III): the genomes of soil and plant-associated and newly described type strains.</title>
        <authorList>
            <person name="Whitman W."/>
        </authorList>
    </citation>
    <scope>NUCLEOTIDE SEQUENCE [LARGE SCALE GENOMIC DNA]</scope>
    <source>
        <strain evidence="2 3">VKM Ac-2527</strain>
    </source>
</reference>
<evidence type="ECO:0000259" key="1">
    <source>
        <dbReference type="PROSITE" id="PS50206"/>
    </source>
</evidence>
<dbReference type="AlphaFoldDB" id="A0A4R6JEC6"/>
<dbReference type="InterPro" id="IPR036873">
    <property type="entry name" value="Rhodanese-like_dom_sf"/>
</dbReference>
<comment type="caution">
    <text evidence="2">The sequence shown here is derived from an EMBL/GenBank/DDBJ whole genome shotgun (WGS) entry which is preliminary data.</text>
</comment>
<keyword evidence="2" id="KW-0808">Transferase</keyword>
<dbReference type="Gene3D" id="3.40.250.10">
    <property type="entry name" value="Rhodanese-like domain"/>
    <property type="match status" value="1"/>
</dbReference>
<protein>
    <submittedName>
        <fullName evidence="2">Rhodanese-related sulfurtransferase</fullName>
    </submittedName>
</protein>
<sequence>MTIEESLASARSHLRRLDPADAYAATAEQDTFIVDIRPDFQRREAGEIAGAIVVERNHLEWRLDPSSDARIPEAVHSGIRWILICEGGFSSSLAADALHKIGLRRSTDIIGGFHAWTAAGLPVERPASPAIPRRPGEGATTPV</sequence>